<feature type="transmembrane region" description="Helical" evidence="3">
    <location>
        <begin position="234"/>
        <end position="252"/>
    </location>
</feature>
<dbReference type="KEGG" id="stq:Spith_0041"/>
<keyword evidence="2 4" id="KW-0808">Transferase</keyword>
<dbReference type="AlphaFoldDB" id="G0GBG9"/>
<evidence type="ECO:0000256" key="2">
    <source>
        <dbReference type="ARBA" id="ARBA00022679"/>
    </source>
</evidence>
<sequence>MTAATNIPWKKRIRILGIPVDRVEDADLERVFHHFLLDGRLHHIVFARRSDCMRARCSKRKRRILEEASLVLPLDRSLVWAARRLHQEAPVRYLPFSFIVRLLRFLEEKGERVYLLGESPQDILTIERNIRETFPGLRVVGRYHGNFPKDVEDTILTAVKKATPALILIGSGIRGGDEWVSQHRAELPPAMVIVHPETMQVFAGRRKRVSPEEFYGRIPPLKGFVLNPLRILKVFYYLWFGFLVMVYKVFGLNKSRDD</sequence>
<proteinExistence type="predicted"/>
<keyword evidence="3" id="KW-1133">Transmembrane helix</keyword>
<dbReference type="RefSeq" id="WP_014623735.1">
    <property type="nucleotide sequence ID" value="NC_017583.1"/>
</dbReference>
<name>G0GBG9_WINT7</name>
<dbReference type="STRING" id="869211.Spith_0041"/>
<evidence type="ECO:0000256" key="1">
    <source>
        <dbReference type="ARBA" id="ARBA00022676"/>
    </source>
</evidence>
<dbReference type="Proteomes" id="UP000007254">
    <property type="component" value="Chromosome"/>
</dbReference>
<dbReference type="PANTHER" id="PTHR34136">
    <property type="match status" value="1"/>
</dbReference>
<dbReference type="OrthoDB" id="357801at2"/>
<reference evidence="4 5" key="1">
    <citation type="submission" date="2011-06" db="EMBL/GenBank/DDBJ databases">
        <title>The complete genome of Spirochaeta thermophila DSM 6578.</title>
        <authorList>
            <consortium name="US DOE Joint Genome Institute (JGI-PGF)"/>
            <person name="Lucas S."/>
            <person name="Lapidus A."/>
            <person name="Bruce D."/>
            <person name="Goodwin L."/>
            <person name="Pitluck S."/>
            <person name="Peters L."/>
            <person name="Kyrpides N."/>
            <person name="Mavromatis K."/>
            <person name="Ivanova N."/>
            <person name="Mikailova N."/>
            <person name="Pagani I."/>
            <person name="Chertkov O."/>
            <person name="Detter J.C."/>
            <person name="Tapia R."/>
            <person name="Han C."/>
            <person name="Land M."/>
            <person name="Hauser L."/>
            <person name="Markowitz V."/>
            <person name="Cheng J.-F."/>
            <person name="Hugenholtz P."/>
            <person name="Woyke T."/>
            <person name="Wu D."/>
            <person name="Spring S."/>
            <person name="Merkhoffer B."/>
            <person name="Schneider S."/>
            <person name="Klenk H.-P."/>
            <person name="Eisen J.A."/>
        </authorList>
    </citation>
    <scope>NUCLEOTIDE SEQUENCE [LARGE SCALE GENOMIC DNA]</scope>
    <source>
        <strain evidence="5">ATCC 700085 / DSM 6578 / Z-1203</strain>
    </source>
</reference>
<keyword evidence="1" id="KW-0328">Glycosyltransferase</keyword>
<keyword evidence="5" id="KW-1185">Reference proteome</keyword>
<evidence type="ECO:0000313" key="5">
    <source>
        <dbReference type="Proteomes" id="UP000007254"/>
    </source>
</evidence>
<dbReference type="InterPro" id="IPR004629">
    <property type="entry name" value="WecG_TagA_CpsF"/>
</dbReference>
<evidence type="ECO:0000313" key="4">
    <source>
        <dbReference type="EMBL" id="AEJ60328.1"/>
    </source>
</evidence>
<evidence type="ECO:0000256" key="3">
    <source>
        <dbReference type="SAM" id="Phobius"/>
    </source>
</evidence>
<dbReference type="EMBL" id="CP002903">
    <property type="protein sequence ID" value="AEJ60328.1"/>
    <property type="molecule type" value="Genomic_DNA"/>
</dbReference>
<keyword evidence="3" id="KW-0812">Transmembrane</keyword>
<protein>
    <submittedName>
        <fullName evidence="4">Glycosyl transferase, WecB/TagA/CpsF family</fullName>
    </submittedName>
</protein>
<dbReference type="HOGENOM" id="CLU_063203_3_1_12"/>
<gene>
    <name evidence="4" type="ordered locus">Spith_0041</name>
</gene>
<accession>G0GBG9</accession>
<keyword evidence="3" id="KW-0472">Membrane</keyword>
<dbReference type="Pfam" id="PF03808">
    <property type="entry name" value="Glyco_tran_WecG"/>
    <property type="match status" value="1"/>
</dbReference>
<organism evidence="4 5">
    <name type="scientific">Winmispira thermophila (strain ATCC 700085 / DSM 6578 / Z-1203)</name>
    <name type="common">Spirochaeta thermophila</name>
    <dbReference type="NCBI Taxonomy" id="869211"/>
    <lineage>
        <taxon>Bacteria</taxon>
        <taxon>Pseudomonadati</taxon>
        <taxon>Spirochaetota</taxon>
        <taxon>Spirochaetia</taxon>
        <taxon>Winmispirales</taxon>
        <taxon>Winmispiraceae</taxon>
        <taxon>Winmispira</taxon>
    </lineage>
</organism>
<dbReference type="PANTHER" id="PTHR34136:SF1">
    <property type="entry name" value="UDP-N-ACETYL-D-MANNOSAMINURONIC ACID TRANSFERASE"/>
    <property type="match status" value="1"/>
</dbReference>
<dbReference type="GO" id="GO:0016758">
    <property type="term" value="F:hexosyltransferase activity"/>
    <property type="evidence" value="ECO:0007669"/>
    <property type="project" value="TreeGrafter"/>
</dbReference>